<feature type="region of interest" description="Disordered" evidence="1">
    <location>
        <begin position="183"/>
        <end position="271"/>
    </location>
</feature>
<evidence type="ECO:0000256" key="1">
    <source>
        <dbReference type="SAM" id="MobiDB-lite"/>
    </source>
</evidence>
<name>A0A8S8ZDC2_SORMA</name>
<feature type="compositionally biased region" description="Low complexity" evidence="1">
    <location>
        <begin position="83"/>
        <end position="94"/>
    </location>
</feature>
<feature type="compositionally biased region" description="Polar residues" evidence="1">
    <location>
        <begin position="232"/>
        <end position="242"/>
    </location>
</feature>
<dbReference type="VEuPathDB" id="FungiDB:SMAC_09181"/>
<sequence length="271" mass="29749">MGIRRRGHPVCSSARSTRNVIRSAEIHLREAGRFLTVRLIVIIIPTAALSVLSPDVNHSPTRTNWSTSSQEPRHKKLDIQRNTTTTTQETSPHTKYYPKGDTIFIVPGTSLPSKDTIVRDTPPDHRPRYQAPRKTLPHKTPPNKPSPFNTAVKETPSSDHPQGINCSTMERDLDNLLDEIRRGSSSATTPAKNGPRGNSTTRSVTGTNTGATGRTGRTLHPVDRQNTRMNDRSSNTSSTVQTPMERFEAENFTDGPWHTIDGVSGSGSGSV</sequence>
<feature type="compositionally biased region" description="Low complexity" evidence="1">
    <location>
        <begin position="205"/>
        <end position="218"/>
    </location>
</feature>
<feature type="compositionally biased region" description="Polar residues" evidence="1">
    <location>
        <begin position="158"/>
        <end position="167"/>
    </location>
</feature>
<protein>
    <submittedName>
        <fullName evidence="2">Uncharacterized protein</fullName>
    </submittedName>
</protein>
<feature type="compositionally biased region" description="Basic and acidic residues" evidence="1">
    <location>
        <begin position="116"/>
        <end position="127"/>
    </location>
</feature>
<dbReference type="EMBL" id="NMPR01000177">
    <property type="protein sequence ID" value="KAA8628544.1"/>
    <property type="molecule type" value="Genomic_DNA"/>
</dbReference>
<feature type="compositionally biased region" description="Polar residues" evidence="1">
    <location>
        <begin position="56"/>
        <end position="70"/>
    </location>
</feature>
<feature type="compositionally biased region" description="Basic and acidic residues" evidence="1">
    <location>
        <begin position="220"/>
        <end position="231"/>
    </location>
</feature>
<dbReference type="Proteomes" id="UP000433876">
    <property type="component" value="Unassembled WGS sequence"/>
</dbReference>
<accession>A0A8S8ZDC2</accession>
<gene>
    <name evidence="2" type="ORF">SMACR_09181</name>
</gene>
<evidence type="ECO:0000313" key="3">
    <source>
        <dbReference type="Proteomes" id="UP000433876"/>
    </source>
</evidence>
<organism evidence="2 3">
    <name type="scientific">Sordaria macrospora</name>
    <dbReference type="NCBI Taxonomy" id="5147"/>
    <lineage>
        <taxon>Eukaryota</taxon>
        <taxon>Fungi</taxon>
        <taxon>Dikarya</taxon>
        <taxon>Ascomycota</taxon>
        <taxon>Pezizomycotina</taxon>
        <taxon>Sordariomycetes</taxon>
        <taxon>Sordariomycetidae</taxon>
        <taxon>Sordariales</taxon>
        <taxon>Sordariaceae</taxon>
        <taxon>Sordaria</taxon>
    </lineage>
</organism>
<feature type="compositionally biased region" description="Polar residues" evidence="1">
    <location>
        <begin position="183"/>
        <end position="204"/>
    </location>
</feature>
<comment type="caution">
    <text evidence="2">The sequence shown here is derived from an EMBL/GenBank/DDBJ whole genome shotgun (WGS) entry which is preliminary data.</text>
</comment>
<feature type="region of interest" description="Disordered" evidence="1">
    <location>
        <begin position="56"/>
        <end position="167"/>
    </location>
</feature>
<reference evidence="2 3" key="1">
    <citation type="submission" date="2017-07" db="EMBL/GenBank/DDBJ databases">
        <title>Genome sequence of the Sordaria macrospora wild type strain R19027.</title>
        <authorList>
            <person name="Nowrousian M."/>
            <person name="Teichert I."/>
            <person name="Kueck U."/>
        </authorList>
    </citation>
    <scope>NUCLEOTIDE SEQUENCE [LARGE SCALE GENOMIC DNA]</scope>
    <source>
        <strain evidence="2 3">R19027</strain>
        <tissue evidence="2">Mycelium</tissue>
    </source>
</reference>
<dbReference type="AlphaFoldDB" id="A0A8S8ZDC2"/>
<evidence type="ECO:0000313" key="2">
    <source>
        <dbReference type="EMBL" id="KAA8628544.1"/>
    </source>
</evidence>
<proteinExistence type="predicted"/>